<organism evidence="3 4">
    <name type="scientific">Thecamonas trahens ATCC 50062</name>
    <dbReference type="NCBI Taxonomy" id="461836"/>
    <lineage>
        <taxon>Eukaryota</taxon>
        <taxon>Apusozoa</taxon>
        <taxon>Apusomonadida</taxon>
        <taxon>Apusomonadidae</taxon>
        <taxon>Thecamonas</taxon>
    </lineage>
</organism>
<dbReference type="GeneID" id="25567517"/>
<evidence type="ECO:0000256" key="1">
    <source>
        <dbReference type="SAM" id="MobiDB-lite"/>
    </source>
</evidence>
<accession>A0A0L0DMD7</accession>
<dbReference type="GO" id="GO:0003697">
    <property type="term" value="F:single-stranded DNA binding"/>
    <property type="evidence" value="ECO:0007669"/>
    <property type="project" value="InterPro"/>
</dbReference>
<reference evidence="3 4" key="1">
    <citation type="submission" date="2010-05" db="EMBL/GenBank/DDBJ databases">
        <title>The Genome Sequence of Thecamonas trahens ATCC 50062.</title>
        <authorList>
            <consortium name="The Broad Institute Genome Sequencing Platform"/>
            <person name="Russ C."/>
            <person name="Cuomo C."/>
            <person name="Shea T."/>
            <person name="Young S.K."/>
            <person name="Zeng Q."/>
            <person name="Koehrsen M."/>
            <person name="Haas B."/>
            <person name="Borodovsky M."/>
            <person name="Guigo R."/>
            <person name="Alvarado L."/>
            <person name="Berlin A."/>
            <person name="Bochicchio J."/>
            <person name="Borenstein D."/>
            <person name="Chapman S."/>
            <person name="Chen Z."/>
            <person name="Freedman E."/>
            <person name="Gellesch M."/>
            <person name="Goldberg J."/>
            <person name="Griggs A."/>
            <person name="Gujja S."/>
            <person name="Heilman E."/>
            <person name="Heiman D."/>
            <person name="Hepburn T."/>
            <person name="Howarth C."/>
            <person name="Jen D."/>
            <person name="Larson L."/>
            <person name="Mehta T."/>
            <person name="Park D."/>
            <person name="Pearson M."/>
            <person name="Roberts A."/>
            <person name="Saif S."/>
            <person name="Shenoy N."/>
            <person name="Sisk P."/>
            <person name="Stolte C."/>
            <person name="Sykes S."/>
            <person name="Thomson T."/>
            <person name="Walk T."/>
            <person name="White J."/>
            <person name="Yandava C."/>
            <person name="Burger G."/>
            <person name="Gray M.W."/>
            <person name="Holland P.W.H."/>
            <person name="King N."/>
            <person name="Lang F.B.F."/>
            <person name="Roger A.J."/>
            <person name="Ruiz-Trillo I."/>
            <person name="Lander E."/>
            <person name="Nusbaum C."/>
        </authorList>
    </citation>
    <scope>NUCLEOTIDE SEQUENCE [LARGE SCALE GENOMIC DNA]</scope>
    <source>
        <strain evidence="3 4">ATCC 50062</strain>
    </source>
</reference>
<dbReference type="GO" id="GO:0004222">
    <property type="term" value="F:metalloendopeptidase activity"/>
    <property type="evidence" value="ECO:0007669"/>
    <property type="project" value="InterPro"/>
</dbReference>
<proteinExistence type="predicted"/>
<dbReference type="Pfam" id="PF10263">
    <property type="entry name" value="SprT-like"/>
    <property type="match status" value="1"/>
</dbReference>
<dbReference type="InterPro" id="IPR044245">
    <property type="entry name" value="Spartan"/>
</dbReference>
<dbReference type="GO" id="GO:0031593">
    <property type="term" value="F:polyubiquitin modification-dependent protein binding"/>
    <property type="evidence" value="ECO:0007669"/>
    <property type="project" value="TreeGrafter"/>
</dbReference>
<name>A0A0L0DMD7_THETB</name>
<gene>
    <name evidence="3" type="ORF">AMSG_08942</name>
</gene>
<dbReference type="PANTHER" id="PTHR21220">
    <property type="entry name" value="DNA-DEPENDENT METALLOPROTEASE SPRTN"/>
    <property type="match status" value="1"/>
</dbReference>
<dbReference type="STRING" id="461836.A0A0L0DMD7"/>
<feature type="region of interest" description="Disordered" evidence="1">
    <location>
        <begin position="1"/>
        <end position="20"/>
    </location>
</feature>
<dbReference type="eggNOG" id="KOG3931">
    <property type="taxonomic scope" value="Eukaryota"/>
</dbReference>
<dbReference type="GO" id="GO:0006974">
    <property type="term" value="P:DNA damage response"/>
    <property type="evidence" value="ECO:0007669"/>
    <property type="project" value="InterPro"/>
</dbReference>
<evidence type="ECO:0000313" key="3">
    <source>
        <dbReference type="EMBL" id="KNC53435.1"/>
    </source>
</evidence>
<keyword evidence="4" id="KW-1185">Reference proteome</keyword>
<evidence type="ECO:0000313" key="4">
    <source>
        <dbReference type="Proteomes" id="UP000054408"/>
    </source>
</evidence>
<dbReference type="InterPro" id="IPR006640">
    <property type="entry name" value="SprT-like_domain"/>
</dbReference>
<feature type="domain" description="SprT-like" evidence="2">
    <location>
        <begin position="34"/>
        <end position="157"/>
    </location>
</feature>
<protein>
    <recommendedName>
        <fullName evidence="2">SprT-like domain-containing protein</fullName>
    </recommendedName>
</protein>
<dbReference type="GO" id="GO:0005634">
    <property type="term" value="C:nucleus"/>
    <property type="evidence" value="ECO:0007669"/>
    <property type="project" value="TreeGrafter"/>
</dbReference>
<dbReference type="AlphaFoldDB" id="A0A0L0DMD7"/>
<dbReference type="PANTHER" id="PTHR21220:SF0">
    <property type="entry name" value="DNA-DEPENDENT METALLOPROTEASE SPRTN"/>
    <property type="match status" value="1"/>
</dbReference>
<dbReference type="OrthoDB" id="5236983at2759"/>
<dbReference type="SMART" id="SM00731">
    <property type="entry name" value="SprT"/>
    <property type="match status" value="1"/>
</dbReference>
<dbReference type="Proteomes" id="UP000054408">
    <property type="component" value="Unassembled WGS sequence"/>
</dbReference>
<evidence type="ECO:0000259" key="2">
    <source>
        <dbReference type="SMART" id="SM00731"/>
    </source>
</evidence>
<dbReference type="EMBL" id="GL349481">
    <property type="protein sequence ID" value="KNC53435.1"/>
    <property type="molecule type" value="Genomic_DNA"/>
</dbReference>
<sequence length="157" mass="17046">MSIIDLTHSPSPPPSPPASSTATGVASWTLDVATPVHDLFLHFDRLFFSDRLAESGVSVVWSKRMTLCAGLCEWRGPLGGCTIKLSEKLLQFRSRADLLSTLLHEMIHAYLFLDASVSNREDHGPIFCQHMRRINAATGLSITVYHSAAAPASSSAP</sequence>
<dbReference type="RefSeq" id="XP_013754470.1">
    <property type="nucleotide sequence ID" value="XM_013899016.1"/>
</dbReference>